<keyword evidence="2" id="KW-1185">Reference proteome</keyword>
<dbReference type="KEGG" id="lck:HN018_23035"/>
<gene>
    <name evidence="1" type="ORF">HN018_23035</name>
</gene>
<keyword evidence="1" id="KW-0614">Plasmid</keyword>
<dbReference type="AlphaFoldDB" id="A0A6M8HWX3"/>
<reference evidence="1 2" key="1">
    <citation type="journal article" date="2014" name="World J. Microbiol. Biotechnol.">
        <title>Biodiversity and physiological characteristics of Antarctic and Arctic lichens-associated bacteria.</title>
        <authorList>
            <person name="Lee Y.M."/>
            <person name="Kim E.H."/>
            <person name="Lee H.K."/>
            <person name="Hong S.G."/>
        </authorList>
    </citation>
    <scope>NUCLEOTIDE SEQUENCE [LARGE SCALE GENOMIC DNA]</scope>
    <source>
        <strain evidence="1 2">PAMC 26569</strain>
        <plasmid evidence="1">unnamed1</plasmid>
    </source>
</reference>
<accession>A0A6M8HWX3</accession>
<organism evidence="1 2">
    <name type="scientific">Lichenicola cladoniae</name>
    <dbReference type="NCBI Taxonomy" id="1484109"/>
    <lineage>
        <taxon>Bacteria</taxon>
        <taxon>Pseudomonadati</taxon>
        <taxon>Pseudomonadota</taxon>
        <taxon>Alphaproteobacteria</taxon>
        <taxon>Acetobacterales</taxon>
        <taxon>Acetobacteraceae</taxon>
        <taxon>Lichenicola</taxon>
    </lineage>
</organism>
<protein>
    <recommendedName>
        <fullName evidence="3">Transposase</fullName>
    </recommendedName>
</protein>
<dbReference type="RefSeq" id="WP_171836246.1">
    <property type="nucleotide sequence ID" value="NZ_CP053709.1"/>
</dbReference>
<evidence type="ECO:0000313" key="2">
    <source>
        <dbReference type="Proteomes" id="UP000500767"/>
    </source>
</evidence>
<proteinExistence type="predicted"/>
<evidence type="ECO:0008006" key="3">
    <source>
        <dbReference type="Google" id="ProtNLM"/>
    </source>
</evidence>
<sequence length="66" mass="7288">MRRALYQAANVLIHHSRGWCALKSGAVRLAKRLGLGKAKVVLARKLAVAMHKMWTTGEDYRLTAAA</sequence>
<dbReference type="EMBL" id="CP053709">
    <property type="protein sequence ID" value="QKE93074.1"/>
    <property type="molecule type" value="Genomic_DNA"/>
</dbReference>
<dbReference type="Proteomes" id="UP000500767">
    <property type="component" value="Plasmid unnamed1"/>
</dbReference>
<geneLocation type="plasmid" evidence="1 2">
    <name>unnamed1</name>
</geneLocation>
<evidence type="ECO:0000313" key="1">
    <source>
        <dbReference type="EMBL" id="QKE93074.1"/>
    </source>
</evidence>
<name>A0A6M8HWX3_9PROT</name>